<accession>A0A3G6LZZ4</accession>
<dbReference type="PANTHER" id="PTHR35149:SF1">
    <property type="entry name" value="DUF5655 DOMAIN-CONTAINING PROTEIN"/>
    <property type="match status" value="1"/>
</dbReference>
<protein>
    <submittedName>
        <fullName evidence="3">DUF262 domain-containing protein</fullName>
    </submittedName>
    <submittedName>
        <fullName evidence="4">Uncharacterized conserved protein</fullName>
    </submittedName>
</protein>
<proteinExistence type="predicted"/>
<dbReference type="InterPro" id="IPR004919">
    <property type="entry name" value="GmrSD_N"/>
</dbReference>
<dbReference type="OrthoDB" id="9798761at2"/>
<dbReference type="RefSeq" id="WP_123878923.1">
    <property type="nucleotide sequence ID" value="NZ_CP033920.1"/>
</dbReference>
<dbReference type="Pfam" id="PF07510">
    <property type="entry name" value="GmrSD_C"/>
    <property type="match status" value="1"/>
</dbReference>
<reference evidence="4 5" key="1">
    <citation type="submission" date="2018-06" db="EMBL/GenBank/DDBJ databases">
        <authorList>
            <consortium name="Pathogen Informatics"/>
            <person name="Doyle S."/>
        </authorList>
    </citation>
    <scope>NUCLEOTIDE SEQUENCE [LARGE SCALE GENOMIC DNA]</scope>
    <source>
        <strain evidence="4 5">NCTC13533</strain>
    </source>
</reference>
<evidence type="ECO:0000313" key="4">
    <source>
        <dbReference type="EMBL" id="STC93487.1"/>
    </source>
</evidence>
<accession>A0A376DQ30</accession>
<organism evidence="4 5">
    <name type="scientific">Chryseobacterium carnipullorum</name>
    <dbReference type="NCBI Taxonomy" id="1124835"/>
    <lineage>
        <taxon>Bacteria</taxon>
        <taxon>Pseudomonadati</taxon>
        <taxon>Bacteroidota</taxon>
        <taxon>Flavobacteriia</taxon>
        <taxon>Flavobacteriales</taxon>
        <taxon>Weeksellaceae</taxon>
        <taxon>Chryseobacterium group</taxon>
        <taxon>Chryseobacterium</taxon>
    </lineage>
</organism>
<reference evidence="3" key="3">
    <citation type="submission" date="2018-11" db="EMBL/GenBank/DDBJ databases">
        <title>Proposal to divide the Flavobacteriaceae and reorganize its genera based on Amino Acid Identity values calculated from whole genome sequences.</title>
        <authorList>
            <person name="Nicholson A.C."/>
            <person name="Gulvik C.A."/>
            <person name="Whitney A.M."/>
            <person name="Humrighouse B.W."/>
            <person name="Bell M."/>
            <person name="Holmes B."/>
            <person name="Steigerwalt A."/>
            <person name="Villarma A."/>
            <person name="Sheth M."/>
            <person name="Batra D."/>
            <person name="Pryor J."/>
            <person name="Bernardet J.-F."/>
            <person name="Hugo C."/>
            <person name="Kampfer P."/>
            <person name="Newman J."/>
            <person name="Mcquiston J.R."/>
        </authorList>
    </citation>
    <scope>NUCLEOTIDE SEQUENCE [LARGE SCALE GENOMIC DNA]</scope>
    <source>
        <strain evidence="3">G0188</strain>
    </source>
</reference>
<dbReference type="EMBL" id="CP033920">
    <property type="protein sequence ID" value="AZA48904.1"/>
    <property type="molecule type" value="Genomic_DNA"/>
</dbReference>
<dbReference type="PANTHER" id="PTHR35149">
    <property type="entry name" value="SLL5132 PROTEIN"/>
    <property type="match status" value="1"/>
</dbReference>
<keyword evidence="6" id="KW-1185">Reference proteome</keyword>
<dbReference type="EMBL" id="UFVQ01000003">
    <property type="protein sequence ID" value="STC93487.1"/>
    <property type="molecule type" value="Genomic_DNA"/>
</dbReference>
<dbReference type="KEGG" id="ccau:EG346_12285"/>
<evidence type="ECO:0000313" key="6">
    <source>
        <dbReference type="Proteomes" id="UP000273270"/>
    </source>
</evidence>
<feature type="domain" description="GmrSD restriction endonucleases N-terminal" evidence="1">
    <location>
        <begin position="19"/>
        <end position="230"/>
    </location>
</feature>
<dbReference type="InterPro" id="IPR011089">
    <property type="entry name" value="GmrSD_C"/>
</dbReference>
<dbReference type="Pfam" id="PF03235">
    <property type="entry name" value="GmrSD_N"/>
    <property type="match status" value="1"/>
</dbReference>
<evidence type="ECO:0000313" key="3">
    <source>
        <dbReference type="EMBL" id="AZA48904.1"/>
    </source>
</evidence>
<gene>
    <name evidence="3" type="ORF">EG346_12285</name>
    <name evidence="4" type="ORF">NCTC13533_00880</name>
</gene>
<evidence type="ECO:0000313" key="5">
    <source>
        <dbReference type="Proteomes" id="UP000255224"/>
    </source>
</evidence>
<sequence>MNNFIFSVSEIFSLCLEDHKVKGYYIGPYQRGYKWKSETIHGQVPVLLCDLYDAFIKSNTKAEISEYYLQYITVKRVEHSSGFYFEVIDGQQRLTTITLLFCVLNWYYSQMNIAKPKDNYLLSYSRYEFNDVNIFDEIFQLSNTENFSIETVREQDKFYMLHAVHCIKSFFDILKENNTEAFQPFISFIADNVKIILNKENEFTSAEEVFSSLNANKVPLTDTYLIKGLLLTKASRDGGNKHFKEIMDQRSLMAKNWDEMQSWFARKEVGKYFFGNDKAGMDTALTFIKHKETDKISDVLKMFKDQLVVVNKNNAGQYELFNQFHEHTITATDALHYLSEIKHFYLRLRNWYEDNSLYNLIGYCLTTGLKLSSFLYLNNTDALSILKKHLNKQLGEIENVQKLEYPDKRIKNILLAISVFPENSENKKDSNYRFDFYSYASEGWTLEHIFPQNPGNNTIDYNDDIDWLLSMCRKNGKENIAKKIEAGQEISGDEISFIYDNFPDVHILGNMALLSGRVNAALSNGLFNTKRKILLNKINRGSFVPKHTVDVFSKMLELKKDENGNEIQFDKDLILWSQNDASFHSQWIQARLIQLKKNALV</sequence>
<feature type="domain" description="GmrSD restriction endonucleases C-terminal" evidence="2">
    <location>
        <begin position="405"/>
        <end position="536"/>
    </location>
</feature>
<evidence type="ECO:0000259" key="1">
    <source>
        <dbReference type="Pfam" id="PF03235"/>
    </source>
</evidence>
<name>A0A376DQ30_CHRCU</name>
<reference evidence="6" key="2">
    <citation type="submission" date="2018-11" db="EMBL/GenBank/DDBJ databases">
        <title>Proposal to divide the Flavobacteriaceae and reorganize its genera based on Amino Acid Identity values calculated from whole genome sequences.</title>
        <authorList>
            <person name="Nicholson A.C."/>
            <person name="Gulvik C.A."/>
            <person name="Whitney A.M."/>
            <person name="Humrighouse B.W."/>
            <person name="Bell M."/>
            <person name="Holmes B."/>
            <person name="Steigerwalt A.G."/>
            <person name="Villarma A."/>
            <person name="Sheth M."/>
            <person name="Batra D."/>
            <person name="Pryor J."/>
            <person name="Bernardet J.-F."/>
            <person name="Hugo C."/>
            <person name="Kampfer P."/>
            <person name="Newman J."/>
            <person name="McQuiston J.R."/>
        </authorList>
    </citation>
    <scope>NUCLEOTIDE SEQUENCE [LARGE SCALE GENOMIC DNA]</scope>
    <source>
        <strain evidence="6">G0188</strain>
    </source>
</reference>
<evidence type="ECO:0000259" key="2">
    <source>
        <dbReference type="Pfam" id="PF07510"/>
    </source>
</evidence>
<dbReference type="Proteomes" id="UP000273270">
    <property type="component" value="Chromosome"/>
</dbReference>
<dbReference type="AlphaFoldDB" id="A0A376DQ30"/>
<dbReference type="Proteomes" id="UP000255224">
    <property type="component" value="Unassembled WGS sequence"/>
</dbReference>